<protein>
    <recommendedName>
        <fullName evidence="4">FHA domain-containing protein</fullName>
    </recommendedName>
</protein>
<dbReference type="InterPro" id="IPR008984">
    <property type="entry name" value="SMAD_FHA_dom_sf"/>
</dbReference>
<organism evidence="2 3">
    <name type="scientific">Absidia repens</name>
    <dbReference type="NCBI Taxonomy" id="90262"/>
    <lineage>
        <taxon>Eukaryota</taxon>
        <taxon>Fungi</taxon>
        <taxon>Fungi incertae sedis</taxon>
        <taxon>Mucoromycota</taxon>
        <taxon>Mucoromycotina</taxon>
        <taxon>Mucoromycetes</taxon>
        <taxon>Mucorales</taxon>
        <taxon>Cunninghamellaceae</taxon>
        <taxon>Absidia</taxon>
    </lineage>
</organism>
<feature type="region of interest" description="Disordered" evidence="1">
    <location>
        <begin position="125"/>
        <end position="195"/>
    </location>
</feature>
<dbReference type="Gene3D" id="2.60.200.20">
    <property type="match status" value="1"/>
</dbReference>
<evidence type="ECO:0000313" key="3">
    <source>
        <dbReference type="Proteomes" id="UP000193560"/>
    </source>
</evidence>
<comment type="caution">
    <text evidence="2">The sequence shown here is derived from an EMBL/GenBank/DDBJ whole genome shotgun (WGS) entry which is preliminary data.</text>
</comment>
<feature type="compositionally biased region" description="Acidic residues" evidence="1">
    <location>
        <begin position="151"/>
        <end position="161"/>
    </location>
</feature>
<evidence type="ECO:0000313" key="2">
    <source>
        <dbReference type="EMBL" id="ORZ10859.1"/>
    </source>
</evidence>
<feature type="compositionally biased region" description="Polar residues" evidence="1">
    <location>
        <begin position="176"/>
        <end position="186"/>
    </location>
</feature>
<gene>
    <name evidence="2" type="ORF">BCR42DRAFT_422205</name>
</gene>
<proteinExistence type="predicted"/>
<name>A0A1X2I7A4_9FUNG</name>
<dbReference type="CDD" id="cd22671">
    <property type="entry name" value="FHA_APTX-like"/>
    <property type="match status" value="1"/>
</dbReference>
<accession>A0A1X2I7A4</accession>
<evidence type="ECO:0008006" key="4">
    <source>
        <dbReference type="Google" id="ProtNLM"/>
    </source>
</evidence>
<dbReference type="AlphaFoldDB" id="A0A1X2I7A4"/>
<reference evidence="2 3" key="1">
    <citation type="submission" date="2016-07" db="EMBL/GenBank/DDBJ databases">
        <title>Pervasive Adenine N6-methylation of Active Genes in Fungi.</title>
        <authorList>
            <consortium name="DOE Joint Genome Institute"/>
            <person name="Mondo S.J."/>
            <person name="Dannebaum R.O."/>
            <person name="Kuo R.C."/>
            <person name="Labutti K."/>
            <person name="Haridas S."/>
            <person name="Kuo A."/>
            <person name="Salamov A."/>
            <person name="Ahrendt S.R."/>
            <person name="Lipzen A."/>
            <person name="Sullivan W."/>
            <person name="Andreopoulos W.B."/>
            <person name="Clum A."/>
            <person name="Lindquist E."/>
            <person name="Daum C."/>
            <person name="Ramamoorthy G.K."/>
            <person name="Gryganskyi A."/>
            <person name="Culley D."/>
            <person name="Magnuson J.K."/>
            <person name="James T.Y."/>
            <person name="O'Malley M.A."/>
            <person name="Stajich J.E."/>
            <person name="Spatafora J.W."/>
            <person name="Visel A."/>
            <person name="Grigoriev I.V."/>
        </authorList>
    </citation>
    <scope>NUCLEOTIDE SEQUENCE [LARGE SCALE GENOMIC DNA]</scope>
    <source>
        <strain evidence="2 3">NRRL 1336</strain>
    </source>
</reference>
<dbReference type="Proteomes" id="UP000193560">
    <property type="component" value="Unassembled WGS sequence"/>
</dbReference>
<dbReference type="OrthoDB" id="2232050at2759"/>
<feature type="compositionally biased region" description="Acidic residues" evidence="1">
    <location>
        <begin position="128"/>
        <end position="141"/>
    </location>
</feature>
<dbReference type="SUPFAM" id="SSF49879">
    <property type="entry name" value="SMAD/FHA domain"/>
    <property type="match status" value="1"/>
</dbReference>
<dbReference type="EMBL" id="MCGE01000023">
    <property type="protein sequence ID" value="ORZ10859.1"/>
    <property type="molecule type" value="Genomic_DNA"/>
</dbReference>
<sequence>MGSIYDETNSKAYILIADKPLVIGRLQVNKQDQRLSRSHVQITLLSDQRCFVKAMSRNLCTLDNAILPRKLNEQGQEEGQEVEAFNGQWIHLLPGKLYPLKLTLPKAMTTPTPRKPFMEHKMKTNLGIDDDETDSSGDSDENMNTVKEQSDDSMDDKENVDEVNITPSEQDRYPSTPGSIISTESSLLGGESWSD</sequence>
<keyword evidence="3" id="KW-1185">Reference proteome</keyword>
<evidence type="ECO:0000256" key="1">
    <source>
        <dbReference type="SAM" id="MobiDB-lite"/>
    </source>
</evidence>